<accession>A0A7J7KCH9</accession>
<dbReference type="Proteomes" id="UP000593567">
    <property type="component" value="Unassembled WGS sequence"/>
</dbReference>
<dbReference type="AlphaFoldDB" id="A0A7J7KCH9"/>
<evidence type="ECO:0000313" key="3">
    <source>
        <dbReference type="EMBL" id="KAF6035561.1"/>
    </source>
</evidence>
<dbReference type="OrthoDB" id="120976at2759"/>
<dbReference type="Pfam" id="PF24606">
    <property type="entry name" value="CEMIP_beta-hel"/>
    <property type="match status" value="1"/>
</dbReference>
<keyword evidence="4" id="KW-1185">Reference proteome</keyword>
<reference evidence="3" key="1">
    <citation type="submission" date="2020-06" db="EMBL/GenBank/DDBJ databases">
        <title>Draft genome of Bugula neritina, a colonial animal packing powerful symbionts and potential medicines.</title>
        <authorList>
            <person name="Rayko M."/>
        </authorList>
    </citation>
    <scope>NUCLEOTIDE SEQUENCE [LARGE SCALE GENOMIC DNA]</scope>
    <source>
        <strain evidence="3">Kwan_BN1</strain>
    </source>
</reference>
<organism evidence="3 4">
    <name type="scientific">Bugula neritina</name>
    <name type="common">Brown bryozoan</name>
    <name type="synonym">Sertularia neritina</name>
    <dbReference type="NCBI Taxonomy" id="10212"/>
    <lineage>
        <taxon>Eukaryota</taxon>
        <taxon>Metazoa</taxon>
        <taxon>Spiralia</taxon>
        <taxon>Lophotrochozoa</taxon>
        <taxon>Bryozoa</taxon>
        <taxon>Gymnolaemata</taxon>
        <taxon>Cheilostomatida</taxon>
        <taxon>Flustrina</taxon>
        <taxon>Buguloidea</taxon>
        <taxon>Bugulidae</taxon>
        <taxon>Bugula</taxon>
    </lineage>
</organism>
<comment type="caution">
    <text evidence="3">The sequence shown here is derived from an EMBL/GenBank/DDBJ whole genome shotgun (WGS) entry which is preliminary data.</text>
</comment>
<evidence type="ECO:0000256" key="1">
    <source>
        <dbReference type="ARBA" id="ARBA00022729"/>
    </source>
</evidence>
<evidence type="ECO:0000313" key="4">
    <source>
        <dbReference type="Proteomes" id="UP000593567"/>
    </source>
</evidence>
<sequence length="87" mass="9815">MIELQLGRYPPLPSERRHEWLIVRGLAIHETFNRAVNVHGSHTSSSIEHTVIYNVMGGAFFLEDGIETNNHMSTTCAVCQSQFESSQ</sequence>
<dbReference type="InterPro" id="IPR052387">
    <property type="entry name" value="Fibrocystin"/>
</dbReference>
<gene>
    <name evidence="3" type="ORF">EB796_006121</name>
</gene>
<name>A0A7J7KCH9_BUGNE</name>
<dbReference type="PANTHER" id="PTHR46769">
    <property type="entry name" value="POLYCYSTIC KIDNEY AND HEPATIC DISEASE 1 (AUTOSOMAL RECESSIVE)-LIKE 1"/>
    <property type="match status" value="1"/>
</dbReference>
<keyword evidence="1" id="KW-0732">Signal</keyword>
<proteinExistence type="predicted"/>
<evidence type="ECO:0000259" key="2">
    <source>
        <dbReference type="Pfam" id="PF24606"/>
    </source>
</evidence>
<dbReference type="PANTHER" id="PTHR46769:SF2">
    <property type="entry name" value="FIBROCYSTIN-L ISOFORM 2 PRECURSOR-RELATED"/>
    <property type="match status" value="1"/>
</dbReference>
<feature type="domain" description="CEMIP beta-helix" evidence="2">
    <location>
        <begin position="21"/>
        <end position="78"/>
    </location>
</feature>
<dbReference type="EMBL" id="VXIV02000861">
    <property type="protein sequence ID" value="KAF6035561.1"/>
    <property type="molecule type" value="Genomic_DNA"/>
</dbReference>
<dbReference type="InterPro" id="IPR055401">
    <property type="entry name" value="CEMIP_beta-hel_dom"/>
</dbReference>
<protein>
    <submittedName>
        <fullName evidence="3">PKHD1L1</fullName>
    </submittedName>
</protein>